<dbReference type="InterPro" id="IPR003593">
    <property type="entry name" value="AAA+_ATPase"/>
</dbReference>
<gene>
    <name evidence="4" type="ORF">PNOK_0970600</name>
</gene>
<organism evidence="4 5">
    <name type="scientific">Pyrrhoderma noxium</name>
    <dbReference type="NCBI Taxonomy" id="2282107"/>
    <lineage>
        <taxon>Eukaryota</taxon>
        <taxon>Fungi</taxon>
        <taxon>Dikarya</taxon>
        <taxon>Basidiomycota</taxon>
        <taxon>Agaricomycotina</taxon>
        <taxon>Agaricomycetes</taxon>
        <taxon>Hymenochaetales</taxon>
        <taxon>Hymenochaetaceae</taxon>
        <taxon>Pyrrhoderma</taxon>
    </lineage>
</organism>
<dbReference type="Proteomes" id="UP000217199">
    <property type="component" value="Unassembled WGS sequence"/>
</dbReference>
<keyword evidence="2" id="KW-0472">Membrane</keyword>
<feature type="transmembrane region" description="Helical" evidence="2">
    <location>
        <begin position="632"/>
        <end position="655"/>
    </location>
</feature>
<sequence length="901" mass="101919">MSLNHSGSSPFTTNVSYHDIGVPQDATFNVTHVQTDDDLSQESDAHQELLDELRYRMSYNPNPSDFTGDYHQGCLENTRKQTLQSIYDWVNDIEKPNVFLLTGGAGTGKSTIATTVSREYRRSGQLGCRMFFGRGGSNSENILKTIVYSLAIHDQSIAKAIIEQTNQSGDLNPANLKQKFILLLRDPLSAVAANTSSPTLIVLDAPDECYEYYIGGLVRNLIIKFLPTLPSNFRFLVTTRSKDVIPPFTSASPLNVHTLNLDHKWEEGKLDVHMYIKHELEIMRSSNTLIIPQNWKWDKGIQSLANTADGWFLWASSAIKFISEKKAGRSRRSKDLVEKELDPFYRLKDLVEKKKTLDFNELYASILKNAFKWVEKTKEIFVGVFSFILFGKSQLSDESIDGILGTRTAPDVLINLRPLVVYEPGNPATIRHKSFRDYLVSCKSEPWYIDTDVQKAYIASKCFERMGRLLRRNICNLQSGFVLNADIPDLDNRVIQFIPPSLIYICCHWAHHLQDVPYSKELCSQLRSFAYNHLLFWFEVLSLTNTFNDHVGPALLLAIDWVGDNDPELSSFLRDAYRQNYDMAVDISHIDLRHTIGYQLIGGLLSFSFYGITFRQAYVYFARFKAKDSKGLFLLVFSLWVLDSICCGLVANALYDVLVVNWGIPESLSVAPISFVLEYGFTVLITGIAHVFLVRLVWIVSKKVNFVVPIIIFIFALTGFASGIAILAIMFKVHRSTTFIESGRYIRILSGINHACSVLADIIITYKLCVYLQKDKKRGLGFNVVSSVYDTLVTFFITRGALTTVVQTLTFITYIGIKNQQSWMIWHLLLSKVYVNTLLAIINSPSTTQKRLIRNPTAITLSRIELGNNNVPNTAVTNFTSASRANIIITKKIDYSESTPV</sequence>
<dbReference type="Pfam" id="PF20152">
    <property type="entry name" value="DUF6534"/>
    <property type="match status" value="1"/>
</dbReference>
<keyword evidence="5" id="KW-1185">Reference proteome</keyword>
<comment type="caution">
    <text evidence="4">The sequence shown here is derived from an EMBL/GenBank/DDBJ whole genome shotgun (WGS) entry which is preliminary data.</text>
</comment>
<dbReference type="InterPro" id="IPR056884">
    <property type="entry name" value="NPHP3-like_N"/>
</dbReference>
<proteinExistence type="predicted"/>
<dbReference type="PANTHER" id="PTHR10039">
    <property type="entry name" value="AMELOGENIN"/>
    <property type="match status" value="1"/>
</dbReference>
<dbReference type="STRING" id="2282107.A0A286U502"/>
<feature type="transmembrane region" description="Helical" evidence="2">
    <location>
        <begin position="706"/>
        <end position="731"/>
    </location>
</feature>
<feature type="transmembrane region" description="Helical" evidence="2">
    <location>
        <begin position="596"/>
        <end position="620"/>
    </location>
</feature>
<evidence type="ECO:0000259" key="3">
    <source>
        <dbReference type="SMART" id="SM00382"/>
    </source>
</evidence>
<protein>
    <submittedName>
        <fullName evidence="4">WD40 domain containing protein</fullName>
    </submittedName>
</protein>
<feature type="transmembrane region" description="Helical" evidence="2">
    <location>
        <begin position="675"/>
        <end position="694"/>
    </location>
</feature>
<dbReference type="InterPro" id="IPR027417">
    <property type="entry name" value="P-loop_NTPase"/>
</dbReference>
<dbReference type="InParanoid" id="A0A286U502"/>
<name>A0A286U502_9AGAM</name>
<feature type="domain" description="AAA+ ATPase" evidence="3">
    <location>
        <begin position="95"/>
        <end position="280"/>
    </location>
</feature>
<evidence type="ECO:0000313" key="4">
    <source>
        <dbReference type="EMBL" id="PAV14628.1"/>
    </source>
</evidence>
<feature type="transmembrane region" description="Helical" evidence="2">
    <location>
        <begin position="792"/>
        <end position="817"/>
    </location>
</feature>
<reference evidence="4 5" key="1">
    <citation type="journal article" date="2017" name="Mol. Ecol.">
        <title>Comparative and population genomic landscape of Phellinus noxius: A hypervariable fungus causing root rot in trees.</title>
        <authorList>
            <person name="Chung C.L."/>
            <person name="Lee T.J."/>
            <person name="Akiba M."/>
            <person name="Lee H.H."/>
            <person name="Kuo T.H."/>
            <person name="Liu D."/>
            <person name="Ke H.M."/>
            <person name="Yokoi T."/>
            <person name="Roa M.B."/>
            <person name="Lu M.J."/>
            <person name="Chang Y.Y."/>
            <person name="Ann P.J."/>
            <person name="Tsai J.N."/>
            <person name="Chen C.Y."/>
            <person name="Tzean S.S."/>
            <person name="Ota Y."/>
            <person name="Hattori T."/>
            <person name="Sahashi N."/>
            <person name="Liou R.F."/>
            <person name="Kikuchi T."/>
            <person name="Tsai I.J."/>
        </authorList>
    </citation>
    <scope>NUCLEOTIDE SEQUENCE [LARGE SCALE GENOMIC DNA]</scope>
    <source>
        <strain evidence="4 5">FFPRI411160</strain>
    </source>
</reference>
<dbReference type="Gene3D" id="3.40.50.300">
    <property type="entry name" value="P-loop containing nucleotide triphosphate hydrolases"/>
    <property type="match status" value="1"/>
</dbReference>
<evidence type="ECO:0000256" key="2">
    <source>
        <dbReference type="SAM" id="Phobius"/>
    </source>
</evidence>
<evidence type="ECO:0000313" key="5">
    <source>
        <dbReference type="Proteomes" id="UP000217199"/>
    </source>
</evidence>
<keyword evidence="2" id="KW-0812">Transmembrane</keyword>
<dbReference type="SUPFAM" id="SSF52540">
    <property type="entry name" value="P-loop containing nucleoside triphosphate hydrolases"/>
    <property type="match status" value="1"/>
</dbReference>
<accession>A0A286U502</accession>
<dbReference type="SMART" id="SM00382">
    <property type="entry name" value="AAA"/>
    <property type="match status" value="1"/>
</dbReference>
<feature type="transmembrane region" description="Helical" evidence="2">
    <location>
        <begin position="823"/>
        <end position="842"/>
    </location>
</feature>
<dbReference type="AlphaFoldDB" id="A0A286U502"/>
<dbReference type="OrthoDB" id="5967843at2759"/>
<dbReference type="Pfam" id="PF24883">
    <property type="entry name" value="NPHP3_N"/>
    <property type="match status" value="1"/>
</dbReference>
<evidence type="ECO:0000256" key="1">
    <source>
        <dbReference type="ARBA" id="ARBA00022737"/>
    </source>
</evidence>
<keyword evidence="2" id="KW-1133">Transmembrane helix</keyword>
<dbReference type="InterPro" id="IPR045339">
    <property type="entry name" value="DUF6534"/>
</dbReference>
<dbReference type="EMBL" id="NBII01000012">
    <property type="protein sequence ID" value="PAV14628.1"/>
    <property type="molecule type" value="Genomic_DNA"/>
</dbReference>
<dbReference type="PANTHER" id="PTHR10039:SF16">
    <property type="entry name" value="GPI INOSITOL-DEACYLASE"/>
    <property type="match status" value="1"/>
</dbReference>
<feature type="transmembrane region" description="Helical" evidence="2">
    <location>
        <begin position="751"/>
        <end position="772"/>
    </location>
</feature>
<keyword evidence="1" id="KW-0677">Repeat</keyword>